<name>A0A1Z3HGG6_9CYAN</name>
<dbReference type="EMBL" id="CP021983">
    <property type="protein sequence ID" value="ASC69366.1"/>
    <property type="molecule type" value="Genomic_DNA"/>
</dbReference>
<feature type="transmembrane region" description="Helical" evidence="2">
    <location>
        <begin position="228"/>
        <end position="251"/>
    </location>
</feature>
<evidence type="ECO:0000313" key="4">
    <source>
        <dbReference type="Proteomes" id="UP000191901"/>
    </source>
</evidence>
<feature type="transmembrane region" description="Helical" evidence="2">
    <location>
        <begin position="157"/>
        <end position="177"/>
    </location>
</feature>
<keyword evidence="2" id="KW-1133">Transmembrane helix</keyword>
<dbReference type="InterPro" id="IPR018710">
    <property type="entry name" value="DUF2232"/>
</dbReference>
<organism evidence="3 4">
    <name type="scientific">Halomicronema hongdechloris C2206</name>
    <dbReference type="NCBI Taxonomy" id="1641165"/>
    <lineage>
        <taxon>Bacteria</taxon>
        <taxon>Bacillati</taxon>
        <taxon>Cyanobacteriota</taxon>
        <taxon>Cyanophyceae</taxon>
        <taxon>Nodosilineales</taxon>
        <taxon>Nodosilineaceae</taxon>
        <taxon>Halomicronema</taxon>
    </lineage>
</organism>
<reference evidence="3 4" key="1">
    <citation type="journal article" date="2016" name="Biochim. Biophys. Acta">
        <title>Characterization of red-shifted phycobilisomes isolated from the chlorophyll f-containing cyanobacterium Halomicronema hongdechloris.</title>
        <authorList>
            <person name="Li Y."/>
            <person name="Lin Y."/>
            <person name="Garvey C.J."/>
            <person name="Birch D."/>
            <person name="Corkery R.W."/>
            <person name="Loughlin P.C."/>
            <person name="Scheer H."/>
            <person name="Willows R.D."/>
            <person name="Chen M."/>
        </authorList>
    </citation>
    <scope>NUCLEOTIDE SEQUENCE [LARGE SCALE GENOMIC DNA]</scope>
    <source>
        <strain evidence="3 4">C2206</strain>
    </source>
</reference>
<evidence type="ECO:0000313" key="3">
    <source>
        <dbReference type="EMBL" id="ASC69366.1"/>
    </source>
</evidence>
<accession>A0A1Z3HGG6</accession>
<feature type="compositionally biased region" description="Low complexity" evidence="1">
    <location>
        <begin position="13"/>
        <end position="23"/>
    </location>
</feature>
<dbReference type="Pfam" id="PF09991">
    <property type="entry name" value="DUF2232"/>
    <property type="match status" value="1"/>
</dbReference>
<feature type="region of interest" description="Disordered" evidence="1">
    <location>
        <begin position="1"/>
        <end position="28"/>
    </location>
</feature>
<dbReference type="RefSeq" id="WP_088428889.1">
    <property type="nucleotide sequence ID" value="NZ_CP021983.2"/>
</dbReference>
<keyword evidence="4" id="KW-1185">Reference proteome</keyword>
<feature type="transmembrane region" description="Helical" evidence="2">
    <location>
        <begin position="133"/>
        <end position="151"/>
    </location>
</feature>
<gene>
    <name evidence="3" type="ORF">XM38_002930</name>
</gene>
<proteinExistence type="predicted"/>
<sequence length="271" mass="29851">MSDSFAHRAFQASSSSSSSSPDGSSDREIEAEFEDVEAFLTYTPASGVGTQRLRHQLASKAGPLVMVETAFLASTASLIWLINAYFPPGPLLRIFFPVPMAMVYLRWGARAAWMSALVASLLLAVLMGPPRSLLFLMPYGVLGVQLGYLWFRRANWYVSIAVGTLLGSLGFFFRIWLLSMLIGEDLWVYLINQMAQILDWILERLVDLGILGVAVLGQVDLLTVQGLALVMVVISNVVYLFTVHLAAGLLLERLGMPMPAPPRWVQVLLES</sequence>
<evidence type="ECO:0000256" key="1">
    <source>
        <dbReference type="SAM" id="MobiDB-lite"/>
    </source>
</evidence>
<evidence type="ECO:0000256" key="2">
    <source>
        <dbReference type="SAM" id="Phobius"/>
    </source>
</evidence>
<dbReference type="KEGG" id="hhg:XM38_002930"/>
<dbReference type="PANTHER" id="PTHR37185:SF3">
    <property type="entry name" value="MEMBRANE PROTEIN"/>
    <property type="match status" value="1"/>
</dbReference>
<dbReference type="OrthoDB" id="508722at2"/>
<evidence type="ECO:0008006" key="5">
    <source>
        <dbReference type="Google" id="ProtNLM"/>
    </source>
</evidence>
<dbReference type="PANTHER" id="PTHR37185">
    <property type="entry name" value="MEMBRANE PROTEIN"/>
    <property type="match status" value="1"/>
</dbReference>
<protein>
    <recommendedName>
        <fullName evidence="5">DUF2232 domain-containing protein</fullName>
    </recommendedName>
</protein>
<keyword evidence="2" id="KW-0812">Transmembrane</keyword>
<feature type="transmembrane region" description="Helical" evidence="2">
    <location>
        <begin position="107"/>
        <end position="126"/>
    </location>
</feature>
<keyword evidence="2" id="KW-0472">Membrane</keyword>
<dbReference type="AlphaFoldDB" id="A0A1Z3HGG6"/>
<feature type="transmembrane region" description="Helical" evidence="2">
    <location>
        <begin position="64"/>
        <end position="87"/>
    </location>
</feature>
<dbReference type="Proteomes" id="UP000191901">
    <property type="component" value="Chromosome"/>
</dbReference>